<evidence type="ECO:0000313" key="1">
    <source>
        <dbReference type="EMBL" id="PWK34127.1"/>
    </source>
</evidence>
<protein>
    <submittedName>
        <fullName evidence="1">Uncharacterized protein</fullName>
    </submittedName>
</protein>
<dbReference type="EMBL" id="QGGT01000003">
    <property type="protein sequence ID" value="PWK34127.1"/>
    <property type="molecule type" value="Genomic_DNA"/>
</dbReference>
<keyword evidence="2" id="KW-1185">Reference proteome</keyword>
<dbReference type="Proteomes" id="UP000245754">
    <property type="component" value="Unassembled WGS sequence"/>
</dbReference>
<reference evidence="1 2" key="1">
    <citation type="submission" date="2018-05" db="EMBL/GenBank/DDBJ databases">
        <title>Genomic Encyclopedia of Type Strains, Phase IV (KMG-V): Genome sequencing to study the core and pangenomes of soil and plant-associated prokaryotes.</title>
        <authorList>
            <person name="Whitman W."/>
        </authorList>
    </citation>
    <scope>NUCLEOTIDE SEQUENCE [LARGE SCALE GENOMIC DNA]</scope>
    <source>
        <strain evidence="1 2">SLV-132</strain>
    </source>
</reference>
<accession>A0A316ETR3</accession>
<dbReference type="AlphaFoldDB" id="A0A316ETR3"/>
<dbReference type="RefSeq" id="WP_146208460.1">
    <property type="nucleotide sequence ID" value="NZ_QGGT01000003.1"/>
</dbReference>
<proteinExistence type="predicted"/>
<gene>
    <name evidence="1" type="ORF">C7419_103446</name>
</gene>
<organism evidence="1 2">
    <name type="scientific">Cupriavidus plantarum</name>
    <dbReference type="NCBI Taxonomy" id="942865"/>
    <lineage>
        <taxon>Bacteria</taxon>
        <taxon>Pseudomonadati</taxon>
        <taxon>Pseudomonadota</taxon>
        <taxon>Betaproteobacteria</taxon>
        <taxon>Burkholderiales</taxon>
        <taxon>Burkholderiaceae</taxon>
        <taxon>Cupriavidus</taxon>
    </lineage>
</organism>
<comment type="caution">
    <text evidence="1">The sequence shown here is derived from an EMBL/GenBank/DDBJ whole genome shotgun (WGS) entry which is preliminary data.</text>
</comment>
<name>A0A316ETR3_9BURK</name>
<sequence>MRYSSCRPASGGAVQSLASSPNSINLGFAAFGAIPEVGSAFKTVFKPLWKERRAAKGMVHSGLNAVEGMLGMS</sequence>
<evidence type="ECO:0000313" key="2">
    <source>
        <dbReference type="Proteomes" id="UP000245754"/>
    </source>
</evidence>